<evidence type="ECO:0000313" key="2">
    <source>
        <dbReference type="EMBL" id="TGD17806.1"/>
    </source>
</evidence>
<evidence type="ECO:0000313" key="3">
    <source>
        <dbReference type="Proteomes" id="UP000297348"/>
    </source>
</evidence>
<accession>A0A4Z0J8Z8</accession>
<dbReference type="AlphaFoldDB" id="A0A4Z0J8Z8"/>
<dbReference type="OrthoDB" id="2308731at2"/>
<reference evidence="2 3" key="1">
    <citation type="submission" date="2018-10" db="EMBL/GenBank/DDBJ databases">
        <title>Lactobacillus sp. R7 and Lactobacillus sp. R19 isolated from fermented mustard green product of Taiwan.</title>
        <authorList>
            <person name="Lin S.-T."/>
        </authorList>
    </citation>
    <scope>NUCLEOTIDE SEQUENCE [LARGE SCALE GENOMIC DNA]</scope>
    <source>
        <strain evidence="2 3">BCRC 81129</strain>
    </source>
</reference>
<gene>
    <name evidence="2" type="ORF">EGT51_11020</name>
</gene>
<dbReference type="EMBL" id="RKLX01000022">
    <property type="protein sequence ID" value="TGD17806.1"/>
    <property type="molecule type" value="Genomic_DNA"/>
</dbReference>
<dbReference type="RefSeq" id="WP_135368728.1">
    <property type="nucleotide sequence ID" value="NZ_RKLX01000022.1"/>
</dbReference>
<dbReference type="InterPro" id="IPR026870">
    <property type="entry name" value="Zinc_ribbon_dom"/>
</dbReference>
<keyword evidence="3" id="KW-1185">Reference proteome</keyword>
<dbReference type="Proteomes" id="UP000297348">
    <property type="component" value="Unassembled WGS sequence"/>
</dbReference>
<protein>
    <submittedName>
        <fullName evidence="2">Zinc ribbon domain-containing protein</fullName>
    </submittedName>
</protein>
<comment type="caution">
    <text evidence="2">The sequence shown here is derived from an EMBL/GenBank/DDBJ whole genome shotgun (WGS) entry which is preliminary data.</text>
</comment>
<proteinExistence type="predicted"/>
<organism evidence="2 3">
    <name type="scientific">Levilactobacillus suantsaiihabitans</name>
    <dbReference type="NCBI Taxonomy" id="2487722"/>
    <lineage>
        <taxon>Bacteria</taxon>
        <taxon>Bacillati</taxon>
        <taxon>Bacillota</taxon>
        <taxon>Bacilli</taxon>
        <taxon>Lactobacillales</taxon>
        <taxon>Lactobacillaceae</taxon>
        <taxon>Levilactobacillus</taxon>
    </lineage>
</organism>
<name>A0A4Z0J8Z8_9LACO</name>
<dbReference type="Pfam" id="PF13240">
    <property type="entry name" value="Zn_Ribbon_1"/>
    <property type="match status" value="1"/>
</dbReference>
<evidence type="ECO:0000259" key="1">
    <source>
        <dbReference type="Pfam" id="PF13240"/>
    </source>
</evidence>
<feature type="domain" description="Zinc-ribbon" evidence="1">
    <location>
        <begin position="9"/>
        <end position="30"/>
    </location>
</feature>
<sequence length="152" mass="16545">MKQTYYRICSNCGNQNAADANFCLKCGTTLSAADEYALIPHAADQTFPLIDLELTPDEVAQTKNFKITEDQNIPAGYRSAGLIFAESDVAPRAGAKAAWEDLFKHVYALLLAKGYAGVARVSIQPEPMQPSQLCLYGEALVVDSPSRMEARP</sequence>